<reference evidence="2 3" key="1">
    <citation type="submission" date="2017-03" db="EMBL/GenBank/DDBJ databases">
        <title>Genome sequence of Paracoccus contaminans isolated from a water microcosm.</title>
        <authorList>
            <person name="Aurass P."/>
            <person name="Karste S."/>
            <person name="Trost E."/>
            <person name="Glaeser S.P."/>
            <person name="Kaempfer P."/>
            <person name="Flieger A."/>
        </authorList>
    </citation>
    <scope>NUCLEOTIDE SEQUENCE [LARGE SCALE GENOMIC DNA]</scope>
    <source>
        <strain evidence="3">RKI 16-01929T\LMG 29738T\CCM 8701T\CIP 111112T</strain>
    </source>
</reference>
<organism evidence="2 3">
    <name type="scientific">Paracoccus contaminans</name>
    <dbReference type="NCBI Taxonomy" id="1945662"/>
    <lineage>
        <taxon>Bacteria</taxon>
        <taxon>Pseudomonadati</taxon>
        <taxon>Pseudomonadota</taxon>
        <taxon>Alphaproteobacteria</taxon>
        <taxon>Rhodobacterales</taxon>
        <taxon>Paracoccaceae</taxon>
        <taxon>Paracoccus</taxon>
    </lineage>
</organism>
<dbReference type="Pfam" id="PF03886">
    <property type="entry name" value="ABC_trans_aux"/>
    <property type="match status" value="1"/>
</dbReference>
<protein>
    <recommendedName>
        <fullName evidence="1">ABC-type transport auxiliary lipoprotein component domain-containing protein</fullName>
    </recommendedName>
</protein>
<evidence type="ECO:0000313" key="2">
    <source>
        <dbReference type="EMBL" id="ARJ69305.1"/>
    </source>
</evidence>
<dbReference type="EMBL" id="CP020612">
    <property type="protein sequence ID" value="ARJ69305.1"/>
    <property type="molecule type" value="Genomic_DNA"/>
</dbReference>
<dbReference type="Gene3D" id="3.40.50.10610">
    <property type="entry name" value="ABC-type transport auxiliary lipoprotein component"/>
    <property type="match status" value="1"/>
</dbReference>
<sequence length="246" mass="25516">MRPALILICAAVALAGCSNPEKTGRYLIDPPTPAGRVADNLGTAELREVTLPEYASSGEISWQTADGAVRSNPRNLWADKPERAFTQTLARAISDLSGATVIPSPWPLAEPARRQIEVRVEKALAQRDGVYRLSGRYYVSNASAGGANQARSFDITVPLPVTQRAAGSGIGALAGGRSAGPVMTPGTIAAAQNAAISKLAAQIAVIGGPGRTIRTATPKLDPLFSGALDPLPPLDPLPEIRIAPAS</sequence>
<dbReference type="STRING" id="1945662.B0A89_06350"/>
<dbReference type="RefSeq" id="WP_085377421.1">
    <property type="nucleotide sequence ID" value="NZ_CP020612.1"/>
</dbReference>
<dbReference type="InterPro" id="IPR005586">
    <property type="entry name" value="ABC_trans_aux"/>
</dbReference>
<accession>A0A1W6CWW1</accession>
<proteinExistence type="predicted"/>
<evidence type="ECO:0000259" key="1">
    <source>
        <dbReference type="Pfam" id="PF03886"/>
    </source>
</evidence>
<evidence type="ECO:0000313" key="3">
    <source>
        <dbReference type="Proteomes" id="UP000193017"/>
    </source>
</evidence>
<dbReference type="Proteomes" id="UP000193017">
    <property type="component" value="Chromosome"/>
</dbReference>
<dbReference type="PROSITE" id="PS51257">
    <property type="entry name" value="PROKAR_LIPOPROTEIN"/>
    <property type="match status" value="1"/>
</dbReference>
<name>A0A1W6CWW1_9RHOB</name>
<keyword evidence="3" id="KW-1185">Reference proteome</keyword>
<feature type="domain" description="ABC-type transport auxiliary lipoprotein component" evidence="1">
    <location>
        <begin position="26"/>
        <end position="204"/>
    </location>
</feature>
<dbReference type="SUPFAM" id="SSF159594">
    <property type="entry name" value="XCC0632-like"/>
    <property type="match status" value="1"/>
</dbReference>
<gene>
    <name evidence="2" type="ORF">B0A89_06350</name>
</gene>
<dbReference type="AlphaFoldDB" id="A0A1W6CWW1"/>
<dbReference type="OrthoDB" id="7858211at2"/>
<dbReference type="KEGG" id="pcon:B0A89_06350"/>